<feature type="region of interest" description="Disordered" evidence="1">
    <location>
        <begin position="613"/>
        <end position="780"/>
    </location>
</feature>
<feature type="compositionally biased region" description="Low complexity" evidence="1">
    <location>
        <begin position="1"/>
        <end position="21"/>
    </location>
</feature>
<name>A0A316U6H2_9BASI</name>
<dbReference type="RefSeq" id="XP_025347221.1">
    <property type="nucleotide sequence ID" value="XM_025489796.1"/>
</dbReference>
<feature type="compositionally biased region" description="Polar residues" evidence="1">
    <location>
        <begin position="144"/>
        <end position="166"/>
    </location>
</feature>
<dbReference type="OrthoDB" id="3364994at2759"/>
<feature type="compositionally biased region" description="Polar residues" evidence="1">
    <location>
        <begin position="634"/>
        <end position="668"/>
    </location>
</feature>
<feature type="compositionally biased region" description="Low complexity" evidence="1">
    <location>
        <begin position="167"/>
        <end position="182"/>
    </location>
</feature>
<feature type="compositionally biased region" description="Low complexity" evidence="1">
    <location>
        <begin position="915"/>
        <end position="930"/>
    </location>
</feature>
<feature type="region of interest" description="Disordered" evidence="1">
    <location>
        <begin position="353"/>
        <end position="376"/>
    </location>
</feature>
<protein>
    <submittedName>
        <fullName evidence="2">Uncharacterized protein</fullName>
    </submittedName>
</protein>
<sequence>MSSSLFSNPDSSSTATSSTTSGRQSESTSSEVAFADHSSHSSSSGSGVKPEAMAVSAAHHHQGPWPPAPLPLHHQVSLDGQQHGGGGDPELGKQLYAQEAEGHHFSNAHPALQTPAQHYQPSSEALGGAQASGSSSASAGQRPQYPSSLQAPSRHSQMAESSTQSRPPSLHPSSSSYHPSHLYNPSQSTFAAGAWNQYDTSSRDVSASANLLSRQPMQSRYFGLGPTLQMQNSLADPAFFPGGVIPPQSTSAGGLEANDGASGSKEVPSFSVELKARSFDHRGYPVYGGRAAPITGVIRMSKSDECDVTIKISAHTTTGSTAMVWDGIALQPAANGSERVVFSATDTFPASEGHVDYSRAPSSGPSTAASSSSTKAFAESNSEEGILAIPFTTNMPVGGSTRIVDGEVATVAVALPPSFEMSSEQDNKDKAVFKSISEGGGAASSSAASVRTRMTRMTATTVREAVEAGLRQVYRIGCFYRITFTLTPVGGKVQESGRKLAGALFGSKKSKAAKKLKGSRTLSIPFVFLGEIVSQPATPSSLPPIRPAILKQPSQLLAPQWESDVATAQWSGKFFTTMKRNVQLELFLPTKTVQAPSVVPVLLIIRPEDPEMLPKPIAVTSTSPVGSPRPGINRGSSAETTPGLQSSRTPAINGSINGPPSAAGSTAGTLGVKAGATEPQKQSDEAAPKSQDSSLSHSMQSSMSISDSPAHATSASNHGAPLASGASNKDPAQRIHKKISRSTFSFNKRPDSSISRASSDESNMSYTIRGGGAPSSVQGDGAAQLGLPALVRLSILQNVYYNSSNVNEPPKNKRRLMNVADLEEVDIGRLANEHGYGDLSLLYDVPNAVALVADAKVSGVRVLRGLLRIPREATPSFRVQGIEVKYAIKVDLLPFNSRAGARPGNAVLPGRANASSSFPSSSASSMYPGPSSSPPVTPPYHPSPLTFGARGPAGAMKPSQHQQQQQSDAGSSASSQHPPSTSASASQTIWTPGPAVPLGLHSHTYDPSVRMSQSGSSSGTIGAGGSVVAGRGRPSFDTSEAGFSRRSPSDPTIIGGADSSKLQKTVGALWVNVRLVKGKGSL</sequence>
<evidence type="ECO:0000313" key="2">
    <source>
        <dbReference type="EMBL" id="PWN20061.1"/>
    </source>
</evidence>
<feature type="compositionally biased region" description="Low complexity" evidence="1">
    <location>
        <begin position="358"/>
        <end position="376"/>
    </location>
</feature>
<evidence type="ECO:0000256" key="1">
    <source>
        <dbReference type="SAM" id="MobiDB-lite"/>
    </source>
</evidence>
<feature type="region of interest" description="Disordered" evidence="1">
    <location>
        <begin position="1"/>
        <end position="92"/>
    </location>
</feature>
<proteinExistence type="predicted"/>
<keyword evidence="3" id="KW-1185">Reference proteome</keyword>
<feature type="region of interest" description="Disordered" evidence="1">
    <location>
        <begin position="904"/>
        <end position="1058"/>
    </location>
</feature>
<feature type="compositionally biased region" description="Polar residues" evidence="1">
    <location>
        <begin position="22"/>
        <end position="31"/>
    </location>
</feature>
<dbReference type="GeneID" id="37011530"/>
<dbReference type="Proteomes" id="UP000245942">
    <property type="component" value="Unassembled WGS sequence"/>
</dbReference>
<accession>A0A316U6H2</accession>
<evidence type="ECO:0000313" key="3">
    <source>
        <dbReference type="Proteomes" id="UP000245942"/>
    </source>
</evidence>
<feature type="compositionally biased region" description="Pro residues" evidence="1">
    <location>
        <begin position="931"/>
        <end position="942"/>
    </location>
</feature>
<dbReference type="EMBL" id="KZ819329">
    <property type="protein sequence ID" value="PWN20061.1"/>
    <property type="molecule type" value="Genomic_DNA"/>
</dbReference>
<dbReference type="AlphaFoldDB" id="A0A316U6H2"/>
<feature type="compositionally biased region" description="Low complexity" evidence="1">
    <location>
        <begin position="122"/>
        <end position="140"/>
    </location>
</feature>
<gene>
    <name evidence="2" type="ORF">BCV69DRAFT_217655</name>
</gene>
<feature type="compositionally biased region" description="Low complexity" evidence="1">
    <location>
        <begin position="959"/>
        <end position="988"/>
    </location>
</feature>
<feature type="compositionally biased region" description="Low complexity" evidence="1">
    <location>
        <begin position="752"/>
        <end position="762"/>
    </location>
</feature>
<feature type="compositionally biased region" description="Low complexity" evidence="1">
    <location>
        <begin position="690"/>
        <end position="708"/>
    </location>
</feature>
<reference evidence="2 3" key="1">
    <citation type="journal article" date="2018" name="Mol. Biol. Evol.">
        <title>Broad Genomic Sampling Reveals a Smut Pathogenic Ancestry of the Fungal Clade Ustilaginomycotina.</title>
        <authorList>
            <person name="Kijpornyongpan T."/>
            <person name="Mondo S.J."/>
            <person name="Barry K."/>
            <person name="Sandor L."/>
            <person name="Lee J."/>
            <person name="Lipzen A."/>
            <person name="Pangilinan J."/>
            <person name="LaButti K."/>
            <person name="Hainaut M."/>
            <person name="Henrissat B."/>
            <person name="Grigoriev I.V."/>
            <person name="Spatafora J.W."/>
            <person name="Aime M.C."/>
        </authorList>
    </citation>
    <scope>NUCLEOTIDE SEQUENCE [LARGE SCALE GENOMIC DNA]</scope>
    <source>
        <strain evidence="2 3">MCA 4718</strain>
    </source>
</reference>
<organism evidence="2 3">
    <name type="scientific">Pseudomicrostroma glucosiphilum</name>
    <dbReference type="NCBI Taxonomy" id="1684307"/>
    <lineage>
        <taxon>Eukaryota</taxon>
        <taxon>Fungi</taxon>
        <taxon>Dikarya</taxon>
        <taxon>Basidiomycota</taxon>
        <taxon>Ustilaginomycotina</taxon>
        <taxon>Exobasidiomycetes</taxon>
        <taxon>Microstromatales</taxon>
        <taxon>Microstromatales incertae sedis</taxon>
        <taxon>Pseudomicrostroma</taxon>
    </lineage>
</organism>
<feature type="region of interest" description="Disordered" evidence="1">
    <location>
        <begin position="116"/>
        <end position="182"/>
    </location>
</feature>